<evidence type="ECO:0000313" key="3">
    <source>
        <dbReference type="Proteomes" id="UP000693970"/>
    </source>
</evidence>
<dbReference type="InterPro" id="IPR053264">
    <property type="entry name" value="Lipoate-ligase_2_inactive"/>
</dbReference>
<dbReference type="EMBL" id="JAGRRH010000016">
    <property type="protein sequence ID" value="KAG7354571.1"/>
    <property type="molecule type" value="Genomic_DNA"/>
</dbReference>
<keyword evidence="2" id="KW-0436">Ligase</keyword>
<dbReference type="PANTHER" id="PTHR43506:SF1">
    <property type="entry name" value="BPL_LPL CATALYTIC DOMAIN-CONTAINING PROTEIN"/>
    <property type="match status" value="1"/>
</dbReference>
<evidence type="ECO:0000259" key="1">
    <source>
        <dbReference type="Pfam" id="PF21948"/>
    </source>
</evidence>
<organism evidence="2 3">
    <name type="scientific">Nitzschia inconspicua</name>
    <dbReference type="NCBI Taxonomy" id="303405"/>
    <lineage>
        <taxon>Eukaryota</taxon>
        <taxon>Sar</taxon>
        <taxon>Stramenopiles</taxon>
        <taxon>Ochrophyta</taxon>
        <taxon>Bacillariophyta</taxon>
        <taxon>Bacillariophyceae</taxon>
        <taxon>Bacillariophycidae</taxon>
        <taxon>Bacillariales</taxon>
        <taxon>Bacillariaceae</taxon>
        <taxon>Nitzschia</taxon>
    </lineage>
</organism>
<dbReference type="Proteomes" id="UP000693970">
    <property type="component" value="Unassembled WGS sequence"/>
</dbReference>
<dbReference type="AlphaFoldDB" id="A0A9K3L4E2"/>
<dbReference type="PANTHER" id="PTHR43506">
    <property type="entry name" value="BIOTIN/LIPOATE A/B PROTEIN LIGASE FAMILY"/>
    <property type="match status" value="1"/>
</dbReference>
<sequence length="430" mass="48879">MRSFVLPRHQLIPVSHPCFKKCKQYPSRYYYFYHNPIHSATKRDSSTSRASSKLPPVKWLDLRGSGLCMLERLSLEEALLRHTQDNWIVIGAHDVWPPKFLRPKLPGSSSDNDPTDGLILPEYIVSGKHDDDDDDDDNDNKKNKSRKLNTDCMIVMGIGGKPDRLLNIDNVVQDNVLVVKRFSGGGTVVMDHNSVWTTLIGRTNDFPSVEPYPRSIMEWSADAVFGSAFDKLTSMTSTTRATQTKRKHGMDPAPGSVKTLIMDTKSCSPTENVGKVLSFPNRNKNPNKDELLVQDIPKFSLRENDYVLGGQFKMGGNAQSIVKGGWLHHTSFLWDYDETNMESYLKLPDKRPEYRDSRSHRDFLVPLSRYFGKSYTPFVRSIREACEESFGGLQDAHLPTVLNNVIDKDLGGMEAWFSKSRTRIVRNLQF</sequence>
<feature type="domain" description="BPL/LPL catalytic" evidence="1">
    <location>
        <begin position="303"/>
        <end position="389"/>
    </location>
</feature>
<dbReference type="OrthoDB" id="201621at2759"/>
<accession>A0A9K3L4E2</accession>
<proteinExistence type="predicted"/>
<protein>
    <submittedName>
        <fullName evidence="2">Lipoate-protein ligase A</fullName>
    </submittedName>
</protein>
<keyword evidence="3" id="KW-1185">Reference proteome</keyword>
<reference evidence="2" key="1">
    <citation type="journal article" date="2021" name="Sci. Rep.">
        <title>Diploid genomic architecture of Nitzschia inconspicua, an elite biomass production diatom.</title>
        <authorList>
            <person name="Oliver A."/>
            <person name="Podell S."/>
            <person name="Pinowska A."/>
            <person name="Traller J.C."/>
            <person name="Smith S.R."/>
            <person name="McClure R."/>
            <person name="Beliaev A."/>
            <person name="Bohutskyi P."/>
            <person name="Hill E.A."/>
            <person name="Rabines A."/>
            <person name="Zheng H."/>
            <person name="Allen L.Z."/>
            <person name="Kuo A."/>
            <person name="Grigoriev I.V."/>
            <person name="Allen A.E."/>
            <person name="Hazlebeck D."/>
            <person name="Allen E.E."/>
        </authorList>
    </citation>
    <scope>NUCLEOTIDE SEQUENCE</scope>
    <source>
        <strain evidence="2">Hildebrandi</strain>
    </source>
</reference>
<dbReference type="Pfam" id="PF21948">
    <property type="entry name" value="LplA-B_cat"/>
    <property type="match status" value="2"/>
</dbReference>
<name>A0A9K3L4E2_9STRA</name>
<evidence type="ECO:0000313" key="2">
    <source>
        <dbReference type="EMBL" id="KAG7354571.1"/>
    </source>
</evidence>
<comment type="caution">
    <text evidence="2">The sequence shown here is derived from an EMBL/GenBank/DDBJ whole genome shotgun (WGS) entry which is preliminary data.</text>
</comment>
<feature type="domain" description="BPL/LPL catalytic" evidence="1">
    <location>
        <begin position="149"/>
        <end position="221"/>
    </location>
</feature>
<reference evidence="2" key="2">
    <citation type="submission" date="2021-04" db="EMBL/GenBank/DDBJ databases">
        <authorList>
            <person name="Podell S."/>
        </authorList>
    </citation>
    <scope>NUCLEOTIDE SEQUENCE</scope>
    <source>
        <strain evidence="2">Hildebrandi</strain>
    </source>
</reference>
<dbReference type="GO" id="GO:0016874">
    <property type="term" value="F:ligase activity"/>
    <property type="evidence" value="ECO:0007669"/>
    <property type="project" value="UniProtKB-KW"/>
</dbReference>
<dbReference type="InterPro" id="IPR004143">
    <property type="entry name" value="BPL_LPL_catalytic"/>
</dbReference>
<gene>
    <name evidence="2" type="ORF">IV203_003927</name>
</gene>